<evidence type="ECO:0000256" key="5">
    <source>
        <dbReference type="SAM" id="Phobius"/>
    </source>
</evidence>
<dbReference type="GO" id="GO:0016020">
    <property type="term" value="C:membrane"/>
    <property type="evidence" value="ECO:0007669"/>
    <property type="project" value="UniProtKB-SubCell"/>
</dbReference>
<dbReference type="OrthoDB" id="3482063at2"/>
<feature type="transmembrane region" description="Helical" evidence="5">
    <location>
        <begin position="100"/>
        <end position="118"/>
    </location>
</feature>
<evidence type="ECO:0000256" key="4">
    <source>
        <dbReference type="ARBA" id="ARBA00023136"/>
    </source>
</evidence>
<keyword evidence="7" id="KW-1185">Reference proteome</keyword>
<dbReference type="AlphaFoldDB" id="A0A2A9D4E0"/>
<evidence type="ECO:0000256" key="2">
    <source>
        <dbReference type="ARBA" id="ARBA00022692"/>
    </source>
</evidence>
<dbReference type="RefSeq" id="WP_098470064.1">
    <property type="nucleotide sequence ID" value="NZ_PDJD01000001.1"/>
</dbReference>
<sequence>MNVVLWVVAGLLALVFLMAGIPKVRRTPQQLEESGMGAVAALGSGAKVIGALEILAAIGLILPPLTGIAPVLAPIAAVGLILLMAGAMVTHLRRGESKSVGMNIVLMLLAAFVAWGRFGPYPFG</sequence>
<feature type="transmembrane region" description="Helical" evidence="5">
    <location>
        <begin position="68"/>
        <end position="88"/>
    </location>
</feature>
<dbReference type="InterPro" id="IPR032808">
    <property type="entry name" value="DoxX"/>
</dbReference>
<dbReference type="Proteomes" id="UP000224915">
    <property type="component" value="Unassembled WGS sequence"/>
</dbReference>
<dbReference type="Pfam" id="PF13564">
    <property type="entry name" value="DoxX_2"/>
    <property type="match status" value="1"/>
</dbReference>
<keyword evidence="4 5" id="KW-0472">Membrane</keyword>
<gene>
    <name evidence="6" type="ORF">ATL40_2819</name>
</gene>
<proteinExistence type="predicted"/>
<comment type="caution">
    <text evidence="6">The sequence shown here is derived from an EMBL/GenBank/DDBJ whole genome shotgun (WGS) entry which is preliminary data.</text>
</comment>
<reference evidence="6 7" key="1">
    <citation type="submission" date="2017-10" db="EMBL/GenBank/DDBJ databases">
        <title>Sequencing the genomes of 1000 actinobacteria strains.</title>
        <authorList>
            <person name="Klenk H.-P."/>
        </authorList>
    </citation>
    <scope>NUCLEOTIDE SEQUENCE [LARGE SCALE GENOMIC DNA]</scope>
    <source>
        <strain evidence="6 7">DSM 21801</strain>
    </source>
</reference>
<comment type="subcellular location">
    <subcellularLocation>
        <location evidence="1">Membrane</location>
        <topology evidence="1">Multi-pass membrane protein</topology>
    </subcellularLocation>
</comment>
<name>A0A2A9D4E0_9MICO</name>
<keyword evidence="3 5" id="KW-1133">Transmembrane helix</keyword>
<organism evidence="6 7">
    <name type="scientific">Serinibacter salmoneus</name>
    <dbReference type="NCBI Taxonomy" id="556530"/>
    <lineage>
        <taxon>Bacteria</taxon>
        <taxon>Bacillati</taxon>
        <taxon>Actinomycetota</taxon>
        <taxon>Actinomycetes</taxon>
        <taxon>Micrococcales</taxon>
        <taxon>Beutenbergiaceae</taxon>
        <taxon>Serinibacter</taxon>
    </lineage>
</organism>
<evidence type="ECO:0000313" key="6">
    <source>
        <dbReference type="EMBL" id="PFG21196.1"/>
    </source>
</evidence>
<keyword evidence="2 5" id="KW-0812">Transmembrane</keyword>
<evidence type="ECO:0000313" key="7">
    <source>
        <dbReference type="Proteomes" id="UP000224915"/>
    </source>
</evidence>
<evidence type="ECO:0000256" key="3">
    <source>
        <dbReference type="ARBA" id="ARBA00022989"/>
    </source>
</evidence>
<accession>A0A2A9D4E0</accession>
<protein>
    <submittedName>
        <fullName evidence="6">DoxX-like protein</fullName>
    </submittedName>
</protein>
<dbReference type="EMBL" id="PDJD01000001">
    <property type="protein sequence ID" value="PFG21196.1"/>
    <property type="molecule type" value="Genomic_DNA"/>
</dbReference>
<evidence type="ECO:0000256" key="1">
    <source>
        <dbReference type="ARBA" id="ARBA00004141"/>
    </source>
</evidence>
<feature type="transmembrane region" description="Helical" evidence="5">
    <location>
        <begin position="36"/>
        <end position="62"/>
    </location>
</feature>
<feature type="transmembrane region" description="Helical" evidence="5">
    <location>
        <begin position="6"/>
        <end position="24"/>
    </location>
</feature>